<dbReference type="InterPro" id="IPR029030">
    <property type="entry name" value="Caspase-like_dom_sf"/>
</dbReference>
<dbReference type="PANTHER" id="PTHR48104:SF30">
    <property type="entry name" value="METACASPASE-1"/>
    <property type="match status" value="1"/>
</dbReference>
<dbReference type="AlphaFoldDB" id="A0A2Z2NLN4"/>
<protein>
    <submittedName>
        <fullName evidence="4">Uncharacterized protein</fullName>
    </submittedName>
</protein>
<dbReference type="SUPFAM" id="SSF52129">
    <property type="entry name" value="Caspase-like"/>
    <property type="match status" value="1"/>
</dbReference>
<evidence type="ECO:0000313" key="4">
    <source>
        <dbReference type="EMBL" id="ASJ70881.1"/>
    </source>
</evidence>
<dbReference type="Pfam" id="PF00656">
    <property type="entry name" value="Peptidase_C14"/>
    <property type="match status" value="1"/>
</dbReference>
<dbReference type="Pfam" id="PF01510">
    <property type="entry name" value="Amidase_2"/>
    <property type="match status" value="1"/>
</dbReference>
<proteinExistence type="predicted"/>
<dbReference type="InterPro" id="IPR050452">
    <property type="entry name" value="Metacaspase"/>
</dbReference>
<evidence type="ECO:0000256" key="1">
    <source>
        <dbReference type="SAM" id="MobiDB-lite"/>
    </source>
</evidence>
<dbReference type="Gene3D" id="3.40.50.1460">
    <property type="match status" value="1"/>
</dbReference>
<reference evidence="4 5" key="1">
    <citation type="submission" date="2016-12" db="EMBL/GenBank/DDBJ databases">
        <authorList>
            <person name="Song W.-J."/>
            <person name="Kurnit D.M."/>
        </authorList>
    </citation>
    <scope>NUCLEOTIDE SEQUENCE [LARGE SCALE GENOMIC DNA]</scope>
    <source>
        <strain evidence="4 5">IMCC3135</strain>
    </source>
</reference>
<dbReference type="InterPro" id="IPR002502">
    <property type="entry name" value="Amidase_domain"/>
</dbReference>
<dbReference type="GO" id="GO:0005737">
    <property type="term" value="C:cytoplasm"/>
    <property type="evidence" value="ECO:0007669"/>
    <property type="project" value="TreeGrafter"/>
</dbReference>
<feature type="region of interest" description="Disordered" evidence="1">
    <location>
        <begin position="973"/>
        <end position="994"/>
    </location>
</feature>
<dbReference type="Proteomes" id="UP000250079">
    <property type="component" value="Chromosome"/>
</dbReference>
<dbReference type="KEGG" id="gai:IMCC3135_03840"/>
<dbReference type="Gene3D" id="3.40.80.10">
    <property type="entry name" value="Peptidoglycan recognition protein-like"/>
    <property type="match status" value="1"/>
</dbReference>
<feature type="compositionally biased region" description="Polar residues" evidence="1">
    <location>
        <begin position="980"/>
        <end position="994"/>
    </location>
</feature>
<evidence type="ECO:0000259" key="2">
    <source>
        <dbReference type="Pfam" id="PF00656"/>
    </source>
</evidence>
<dbReference type="PANTHER" id="PTHR48104">
    <property type="entry name" value="METACASPASE-4"/>
    <property type="match status" value="1"/>
</dbReference>
<gene>
    <name evidence="4" type="ORF">IMCC3135_03840</name>
</gene>
<dbReference type="SUPFAM" id="SSF55846">
    <property type="entry name" value="N-acetylmuramoyl-L-alanine amidase-like"/>
    <property type="match status" value="1"/>
</dbReference>
<feature type="region of interest" description="Disordered" evidence="1">
    <location>
        <begin position="548"/>
        <end position="567"/>
    </location>
</feature>
<dbReference type="OrthoDB" id="1491023at2"/>
<dbReference type="RefSeq" id="WP_088916378.1">
    <property type="nucleotide sequence ID" value="NZ_CP018632.1"/>
</dbReference>
<dbReference type="InterPro" id="IPR036505">
    <property type="entry name" value="Amidase/PGRP_sf"/>
</dbReference>
<dbReference type="InterPro" id="IPR011600">
    <property type="entry name" value="Pept_C14_caspase"/>
</dbReference>
<evidence type="ECO:0000313" key="5">
    <source>
        <dbReference type="Proteomes" id="UP000250079"/>
    </source>
</evidence>
<feature type="domain" description="N-acetylmuramoyl-L-alanine amidase" evidence="3">
    <location>
        <begin position="24"/>
        <end position="155"/>
    </location>
</feature>
<organism evidence="4 5">
    <name type="scientific">Granulosicoccus antarcticus IMCC3135</name>
    <dbReference type="NCBI Taxonomy" id="1192854"/>
    <lineage>
        <taxon>Bacteria</taxon>
        <taxon>Pseudomonadati</taxon>
        <taxon>Pseudomonadota</taxon>
        <taxon>Gammaproteobacteria</taxon>
        <taxon>Chromatiales</taxon>
        <taxon>Granulosicoccaceae</taxon>
        <taxon>Granulosicoccus</taxon>
    </lineage>
</organism>
<dbReference type="GO" id="GO:0006508">
    <property type="term" value="P:proteolysis"/>
    <property type="evidence" value="ECO:0007669"/>
    <property type="project" value="InterPro"/>
</dbReference>
<feature type="compositionally biased region" description="Polar residues" evidence="1">
    <location>
        <begin position="550"/>
        <end position="564"/>
    </location>
</feature>
<name>A0A2Z2NLN4_9GAMM</name>
<accession>A0A2Z2NLN4</accession>
<feature type="region of interest" description="Disordered" evidence="1">
    <location>
        <begin position="200"/>
        <end position="231"/>
    </location>
</feature>
<feature type="domain" description="Peptidase C14 caspase" evidence="2">
    <location>
        <begin position="709"/>
        <end position="961"/>
    </location>
</feature>
<dbReference type="CDD" id="cd06583">
    <property type="entry name" value="PGRP"/>
    <property type="match status" value="1"/>
</dbReference>
<evidence type="ECO:0000259" key="3">
    <source>
        <dbReference type="Pfam" id="PF01510"/>
    </source>
</evidence>
<feature type="region of interest" description="Disordered" evidence="1">
    <location>
        <begin position="650"/>
        <end position="693"/>
    </location>
</feature>
<sequence>MAREFNSANLYEFQDIVSTYPFSRRITEVHLHHTWRPRQSDYKGLATIEGMWRYHTQTNKWSDIGQHVTIAPNGAIWLCRNFNWAPASARGFNGNSSAGPFMIEMIGDFDIDEENIACDQVQATLSVIKAIQARFELDAHHLRFHNEMSSKSCPGSSVDKSDWIEQITAFKLTTQNSRGGSVPFPTRATRAYELMRGMNPDAEQTDDMSTTEHDGSADASPVNTRGGTGSVEGELNVGVLEALSAHTVNLERGLLSTTGRLETTASDVDRLFDELLPEEIKRAKAEGRKAQLLFYAHGGLVSEKNALLTANKQLPFWRANGVYPIFFIWETGFAETVRQLVDEAASRTRGPLPSTRGPLEWVTDNVTDPIIEQIARTAGGRLIWGGMKSSAELASTAGHGAAYVAAKTAELIKRSGKHVDVHVVGHSAGTIFLSHFMPLLVEKSVLVKTANFLAPAVRNDLFHQNVAPLLGNGIGPLSLFTMNKRREKQDTVASIYQKSLLYLVSRAFEDSSQTDILGLEESLRSDVAMRQIFGLHGHSSQLAEVIWSPTPDSQSGNGSTSLTHSGFDDDVTTMESVLRRVLDLRAGEAIEPFPGQGTRGIEDFWNAQFDWPDNLEYLSALRAQPDNGVANLPKMTAQLEASDNVITTLSNETLSDMPNGKKNNKNKNKKNKKKNKKSKNKNQKIETSENTFDNLKKHQNIPVSTSDGRRLALCIGIDEYIRSPLAGCVADAKLWKKTLTTLGFEVKLLTNSQATADNIRHSVRKLVESSRPGDQLALQFAGHGTQFEDLDEDEAAGDTPALDECLCGVDCGVGDDGLVIDDELRLIIETLPEGVTLTCFFDCCHSGSATRAALRMAGDTSNTDVRARFMSPNEAMEKAYIKQIKKIRKAVSRAPVIQKDVLFSACRSSELAYESDRQGDFTRHATAIIAAGTSGLNNADFLNRILQSFGSNPRQTPEIHCDVSAHQTVFLQPAHKRQQSKASGGSKQTLPESA</sequence>
<dbReference type="GO" id="GO:0008745">
    <property type="term" value="F:N-acetylmuramoyl-L-alanine amidase activity"/>
    <property type="evidence" value="ECO:0007669"/>
    <property type="project" value="InterPro"/>
</dbReference>
<dbReference type="EMBL" id="CP018632">
    <property type="protein sequence ID" value="ASJ70881.1"/>
    <property type="molecule type" value="Genomic_DNA"/>
</dbReference>
<dbReference type="GO" id="GO:0004197">
    <property type="term" value="F:cysteine-type endopeptidase activity"/>
    <property type="evidence" value="ECO:0007669"/>
    <property type="project" value="InterPro"/>
</dbReference>
<dbReference type="GO" id="GO:0009253">
    <property type="term" value="P:peptidoglycan catabolic process"/>
    <property type="evidence" value="ECO:0007669"/>
    <property type="project" value="InterPro"/>
</dbReference>
<keyword evidence="5" id="KW-1185">Reference proteome</keyword>
<feature type="compositionally biased region" description="Basic residues" evidence="1">
    <location>
        <begin position="662"/>
        <end position="682"/>
    </location>
</feature>